<keyword evidence="3" id="KW-1003">Cell membrane</keyword>
<evidence type="ECO:0000313" key="11">
    <source>
        <dbReference type="EMBL" id="OEF98128.1"/>
    </source>
</evidence>
<proteinExistence type="predicted"/>
<dbReference type="STRING" id="766136.BHF68_00090"/>
<evidence type="ECO:0000256" key="2">
    <source>
        <dbReference type="ARBA" id="ARBA00022448"/>
    </source>
</evidence>
<evidence type="ECO:0000256" key="1">
    <source>
        <dbReference type="ARBA" id="ARBA00004202"/>
    </source>
</evidence>
<evidence type="ECO:0000256" key="3">
    <source>
        <dbReference type="ARBA" id="ARBA00022475"/>
    </source>
</evidence>
<keyword evidence="6 11" id="KW-0067">ATP-binding</keyword>
<evidence type="ECO:0000256" key="8">
    <source>
        <dbReference type="ARBA" id="ARBA00023065"/>
    </source>
</evidence>
<dbReference type="InterPro" id="IPR051535">
    <property type="entry name" value="Siderophore_ABC-ATPase"/>
</dbReference>
<dbReference type="OrthoDB" id="9787851at2"/>
<evidence type="ECO:0000256" key="9">
    <source>
        <dbReference type="ARBA" id="ARBA00023136"/>
    </source>
</evidence>
<reference evidence="11 12" key="1">
    <citation type="submission" date="2016-09" db="EMBL/GenBank/DDBJ databases">
        <title>Draft genome sequence for the type strain of Desulfuribacillus alkaliarsenatis AHT28, an obligately anaerobic, sulfidogenic bacterium isolated from Russian soda lake sediments.</title>
        <authorList>
            <person name="Abin C.A."/>
            <person name="Hollibaugh J.T."/>
        </authorList>
    </citation>
    <scope>NUCLEOTIDE SEQUENCE [LARGE SCALE GENOMIC DNA]</scope>
    <source>
        <strain evidence="11 12">AHT28</strain>
    </source>
</reference>
<dbReference type="PANTHER" id="PTHR42771:SF2">
    <property type="entry name" value="IRON(3+)-HYDROXAMATE IMPORT ATP-BINDING PROTEIN FHUC"/>
    <property type="match status" value="1"/>
</dbReference>
<dbReference type="PROSITE" id="PS50893">
    <property type="entry name" value="ABC_TRANSPORTER_2"/>
    <property type="match status" value="1"/>
</dbReference>
<evidence type="ECO:0000256" key="5">
    <source>
        <dbReference type="ARBA" id="ARBA00022741"/>
    </source>
</evidence>
<dbReference type="GO" id="GO:0005524">
    <property type="term" value="F:ATP binding"/>
    <property type="evidence" value="ECO:0007669"/>
    <property type="project" value="UniProtKB-KW"/>
</dbReference>
<sequence>MSAIQTQSLSLSYHEDTIIKNLDINIPEGKITALIGPNGSGKSTILKSLVRVLKPTNGHVFLDGKEIQTIPTKKVAQKLSFLPQSPDAPDGLTVEELVSYGRYPYQKGFGIQSKEDLEMISWAIRVTNLEEFVDRPINSLSGGQRQRAWIAMALAQGTDYMLLDEPTTYLDLAHQIEVLQLLEELNQLQKKTIIMVVHDLNHAARFSQYVIAISKGELAYEGSPKDVITKEMLSNVFGLEAEVILDPIHKMPLCIPYSLTKTKEPVAV</sequence>
<dbReference type="EMBL" id="MIJE01000001">
    <property type="protein sequence ID" value="OEF98128.1"/>
    <property type="molecule type" value="Genomic_DNA"/>
</dbReference>
<dbReference type="GO" id="GO:0016887">
    <property type="term" value="F:ATP hydrolysis activity"/>
    <property type="evidence" value="ECO:0007669"/>
    <property type="project" value="InterPro"/>
</dbReference>
<dbReference type="Pfam" id="PF00005">
    <property type="entry name" value="ABC_tran"/>
    <property type="match status" value="1"/>
</dbReference>
<dbReference type="InterPro" id="IPR027417">
    <property type="entry name" value="P-loop_NTPase"/>
</dbReference>
<organism evidence="11 12">
    <name type="scientific">Desulfuribacillus alkaliarsenatis</name>
    <dbReference type="NCBI Taxonomy" id="766136"/>
    <lineage>
        <taxon>Bacteria</taxon>
        <taxon>Bacillati</taxon>
        <taxon>Bacillota</taxon>
        <taxon>Desulfuribacillia</taxon>
        <taxon>Desulfuribacillales</taxon>
        <taxon>Desulfuribacillaceae</taxon>
        <taxon>Desulfuribacillus</taxon>
    </lineage>
</organism>
<dbReference type="CDD" id="cd03214">
    <property type="entry name" value="ABC_Iron-Siderophores_B12_Hemin"/>
    <property type="match status" value="1"/>
</dbReference>
<feature type="domain" description="ABC transporter" evidence="10">
    <location>
        <begin position="4"/>
        <end position="240"/>
    </location>
</feature>
<keyword evidence="12" id="KW-1185">Reference proteome</keyword>
<keyword evidence="4" id="KW-0410">Iron transport</keyword>
<gene>
    <name evidence="11" type="primary">fecE</name>
    <name evidence="11" type="ORF">BHF68_00090</name>
</gene>
<keyword evidence="7" id="KW-0408">Iron</keyword>
<keyword evidence="5" id="KW-0547">Nucleotide-binding</keyword>
<evidence type="ECO:0000256" key="6">
    <source>
        <dbReference type="ARBA" id="ARBA00022840"/>
    </source>
</evidence>
<dbReference type="GO" id="GO:0005886">
    <property type="term" value="C:plasma membrane"/>
    <property type="evidence" value="ECO:0007669"/>
    <property type="project" value="UniProtKB-SubCell"/>
</dbReference>
<dbReference type="InterPro" id="IPR003593">
    <property type="entry name" value="AAA+_ATPase"/>
</dbReference>
<dbReference type="InterPro" id="IPR017871">
    <property type="entry name" value="ABC_transporter-like_CS"/>
</dbReference>
<comment type="subcellular location">
    <subcellularLocation>
        <location evidence="1">Cell membrane</location>
        <topology evidence="1">Peripheral membrane protein</topology>
    </subcellularLocation>
</comment>
<dbReference type="SUPFAM" id="SSF52540">
    <property type="entry name" value="P-loop containing nucleoside triphosphate hydrolases"/>
    <property type="match status" value="1"/>
</dbReference>
<evidence type="ECO:0000256" key="7">
    <source>
        <dbReference type="ARBA" id="ARBA00023004"/>
    </source>
</evidence>
<accession>A0A1E5G4M2</accession>
<dbReference type="InterPro" id="IPR003439">
    <property type="entry name" value="ABC_transporter-like_ATP-bd"/>
</dbReference>
<keyword evidence="9" id="KW-0472">Membrane</keyword>
<dbReference type="SMART" id="SM00382">
    <property type="entry name" value="AAA"/>
    <property type="match status" value="1"/>
</dbReference>
<dbReference type="RefSeq" id="WP_069641620.1">
    <property type="nucleotide sequence ID" value="NZ_MIJE01000001.1"/>
</dbReference>
<comment type="caution">
    <text evidence="11">The sequence shown here is derived from an EMBL/GenBank/DDBJ whole genome shotgun (WGS) entry which is preliminary data.</text>
</comment>
<dbReference type="FunFam" id="3.40.50.300:FF:000134">
    <property type="entry name" value="Iron-enterobactin ABC transporter ATP-binding protein"/>
    <property type="match status" value="1"/>
</dbReference>
<dbReference type="PANTHER" id="PTHR42771">
    <property type="entry name" value="IRON(3+)-HYDROXAMATE IMPORT ATP-BINDING PROTEIN FHUC"/>
    <property type="match status" value="1"/>
</dbReference>
<dbReference type="Proteomes" id="UP000094296">
    <property type="component" value="Unassembled WGS sequence"/>
</dbReference>
<keyword evidence="2" id="KW-0813">Transport</keyword>
<keyword evidence="8" id="KW-0406">Ion transport</keyword>
<dbReference type="Gene3D" id="3.40.50.300">
    <property type="entry name" value="P-loop containing nucleotide triphosphate hydrolases"/>
    <property type="match status" value="1"/>
</dbReference>
<dbReference type="PROSITE" id="PS00211">
    <property type="entry name" value="ABC_TRANSPORTER_1"/>
    <property type="match status" value="1"/>
</dbReference>
<evidence type="ECO:0000259" key="10">
    <source>
        <dbReference type="PROSITE" id="PS50893"/>
    </source>
</evidence>
<evidence type="ECO:0000313" key="12">
    <source>
        <dbReference type="Proteomes" id="UP000094296"/>
    </source>
</evidence>
<evidence type="ECO:0000256" key="4">
    <source>
        <dbReference type="ARBA" id="ARBA00022496"/>
    </source>
</evidence>
<protein>
    <submittedName>
        <fullName evidence="11">Iron-dicitrate transporter ATP-binding subunit</fullName>
    </submittedName>
</protein>
<dbReference type="GO" id="GO:0006826">
    <property type="term" value="P:iron ion transport"/>
    <property type="evidence" value="ECO:0007669"/>
    <property type="project" value="UniProtKB-KW"/>
</dbReference>
<name>A0A1E5G4M2_9FIRM</name>
<dbReference type="AlphaFoldDB" id="A0A1E5G4M2"/>